<feature type="domain" description="Galactose oxidase-like Early set" evidence="4">
    <location>
        <begin position="328"/>
        <end position="421"/>
    </location>
</feature>
<evidence type="ECO:0000259" key="4">
    <source>
        <dbReference type="Pfam" id="PF09118"/>
    </source>
</evidence>
<dbReference type="SUPFAM" id="SSF81296">
    <property type="entry name" value="E set domains"/>
    <property type="match status" value="1"/>
</dbReference>
<dbReference type="Gene3D" id="2.130.10.80">
    <property type="entry name" value="Galactose oxidase/kelch, beta-propeller"/>
    <property type="match status" value="1"/>
</dbReference>
<keyword evidence="2" id="KW-0812">Transmembrane</keyword>
<dbReference type="PANTHER" id="PTHR32208:SF21">
    <property type="entry name" value="LOW QUALITY PROTEIN: ALDEHYDE OXIDASE GLOX-LIKE"/>
    <property type="match status" value="1"/>
</dbReference>
<keyword evidence="1" id="KW-0732">Signal</keyword>
<evidence type="ECO:0000256" key="2">
    <source>
        <dbReference type="SAM" id="Phobius"/>
    </source>
</evidence>
<sequence length="475" mass="51391">MTTMRWYPTVATLGDGSFIIMGGSTDNLDLSNWNNLTKLNPTYEFYPSRGTTFHLNVLAETFPFNLYPLVFQLPSGRVWVFVGTRSAILDPVTNQVDETIIPILDPVNNRPHIYPFTPTAVVLPMTIANNYEFKVQLCGGVQRRSADSNLTSPAPDDLDPSDDCYVIVPEPTDGSRPTWTHIEKMPVGRVMPDSILLPDGKVLYVNGAGYGFAGGAAGWGTAYNPRYQADIFNPSGPVGSRFSTLASASVDRIYHSTAMLIQDGRVVTAGSEEQNWNDINRFGPSRADPSFANCTIGLAAGAPGNRCTDPFEYRMEAFAPPYLFKGNRPVIVSAPTSLTYNSTFFVGVTGGVIQSFSFIRYTTVTHSTNADQRFWESPIIGRNDTGYLVRAPTNPNVAAPGNWMLFAVSNNGIPSVAATIQLGNGPVMTTTFAEQIAPAANILTSGVARMEFGGLVGVVMAVASWLICFELGLAS</sequence>
<keyword evidence="2" id="KW-0472">Membrane</keyword>
<dbReference type="CDD" id="cd02851">
    <property type="entry name" value="E_set_GO_C"/>
    <property type="match status" value="1"/>
</dbReference>
<name>A0A507D8V7_9FUNG</name>
<evidence type="ECO:0000313" key="6">
    <source>
        <dbReference type="Proteomes" id="UP000320475"/>
    </source>
</evidence>
<dbReference type="Gene3D" id="2.60.40.10">
    <property type="entry name" value="Immunoglobulins"/>
    <property type="match status" value="1"/>
</dbReference>
<comment type="caution">
    <text evidence="5">The sequence shown here is derived from an EMBL/GenBank/DDBJ whole genome shotgun (WGS) entry which is preliminary data.</text>
</comment>
<dbReference type="InterPro" id="IPR014756">
    <property type="entry name" value="Ig_E-set"/>
</dbReference>
<protein>
    <recommendedName>
        <fullName evidence="7">Galactose oxidase-like Early set domain-containing protein</fullName>
    </recommendedName>
</protein>
<dbReference type="Pfam" id="PF07250">
    <property type="entry name" value="Glyoxal_oxid_N"/>
    <property type="match status" value="1"/>
</dbReference>
<dbReference type="OrthoDB" id="2019572at2759"/>
<dbReference type="Proteomes" id="UP000320475">
    <property type="component" value="Unassembled WGS sequence"/>
</dbReference>
<feature type="transmembrane region" description="Helical" evidence="2">
    <location>
        <begin position="452"/>
        <end position="473"/>
    </location>
</feature>
<evidence type="ECO:0000256" key="1">
    <source>
        <dbReference type="ARBA" id="ARBA00022729"/>
    </source>
</evidence>
<evidence type="ECO:0000259" key="3">
    <source>
        <dbReference type="Pfam" id="PF07250"/>
    </source>
</evidence>
<gene>
    <name evidence="5" type="ORF">SeLEV6574_g02325</name>
</gene>
<organism evidence="5 6">
    <name type="scientific">Synchytrium endobioticum</name>
    <dbReference type="NCBI Taxonomy" id="286115"/>
    <lineage>
        <taxon>Eukaryota</taxon>
        <taxon>Fungi</taxon>
        <taxon>Fungi incertae sedis</taxon>
        <taxon>Chytridiomycota</taxon>
        <taxon>Chytridiomycota incertae sedis</taxon>
        <taxon>Chytridiomycetes</taxon>
        <taxon>Synchytriales</taxon>
        <taxon>Synchytriaceae</taxon>
        <taxon>Synchytrium</taxon>
    </lineage>
</organism>
<dbReference type="InterPro" id="IPR037293">
    <property type="entry name" value="Gal_Oxidase_central_sf"/>
</dbReference>
<dbReference type="InterPro" id="IPR009880">
    <property type="entry name" value="Glyoxal_oxidase_N"/>
</dbReference>
<dbReference type="VEuPathDB" id="FungiDB:SeMB42_g03870"/>
<reference evidence="5 6" key="1">
    <citation type="journal article" date="2019" name="Sci. Rep.">
        <title>Comparative genomics of chytrid fungi reveal insights into the obligate biotrophic and pathogenic lifestyle of Synchytrium endobioticum.</title>
        <authorList>
            <person name="van de Vossenberg B.T.L.H."/>
            <person name="Warris S."/>
            <person name="Nguyen H.D.T."/>
            <person name="van Gent-Pelzer M.P.E."/>
            <person name="Joly D.L."/>
            <person name="van de Geest H.C."/>
            <person name="Bonants P.J.M."/>
            <person name="Smith D.S."/>
            <person name="Levesque C.A."/>
            <person name="van der Lee T.A.J."/>
        </authorList>
    </citation>
    <scope>NUCLEOTIDE SEQUENCE [LARGE SCALE GENOMIC DNA]</scope>
    <source>
        <strain evidence="5 6">LEV6574</strain>
    </source>
</reference>
<dbReference type="InterPro" id="IPR011043">
    <property type="entry name" value="Gal_Oxase/kelch_b-propeller"/>
</dbReference>
<feature type="domain" description="Glyoxal oxidase N-terminal" evidence="3">
    <location>
        <begin position="2"/>
        <end position="275"/>
    </location>
</feature>
<dbReference type="PANTHER" id="PTHR32208">
    <property type="entry name" value="SECRETED PROTEIN-RELATED"/>
    <property type="match status" value="1"/>
</dbReference>
<dbReference type="EMBL" id="QEAM01000063">
    <property type="protein sequence ID" value="TPX47963.1"/>
    <property type="molecule type" value="Genomic_DNA"/>
</dbReference>
<proteinExistence type="predicted"/>
<dbReference type="AlphaFoldDB" id="A0A507D8V7"/>
<dbReference type="SUPFAM" id="SSF50965">
    <property type="entry name" value="Galactose oxidase, central domain"/>
    <property type="match status" value="1"/>
</dbReference>
<dbReference type="InterPro" id="IPR013783">
    <property type="entry name" value="Ig-like_fold"/>
</dbReference>
<accession>A0A507D8V7</accession>
<evidence type="ECO:0008006" key="7">
    <source>
        <dbReference type="Google" id="ProtNLM"/>
    </source>
</evidence>
<keyword evidence="2" id="KW-1133">Transmembrane helix</keyword>
<dbReference type="Pfam" id="PF09118">
    <property type="entry name" value="GO-like_E_set"/>
    <property type="match status" value="1"/>
</dbReference>
<dbReference type="InterPro" id="IPR015202">
    <property type="entry name" value="GO-like_E_set"/>
</dbReference>
<evidence type="ECO:0000313" key="5">
    <source>
        <dbReference type="EMBL" id="TPX47963.1"/>
    </source>
</evidence>